<keyword evidence="1" id="KW-0812">Transmembrane</keyword>
<reference evidence="2 3" key="2">
    <citation type="submission" date="2013-03" db="EMBL/GenBank/DDBJ databases">
        <title>Diversity in Clostridium botulinum.</title>
        <authorList>
            <person name="Timme R.E."/>
            <person name="Allard M."/>
            <person name="Luo Y."/>
            <person name="Strain E."/>
            <person name="Gonzalez-Escalona N."/>
            <person name="Brown E."/>
        </authorList>
    </citation>
    <scope>NUCLEOTIDE SEQUENCE [LARGE SCALE GENOMIC DNA]</scope>
    <source>
        <strain evidence="2 3">CFSAN001627</strain>
    </source>
</reference>
<evidence type="ECO:0000256" key="1">
    <source>
        <dbReference type="SAM" id="Phobius"/>
    </source>
</evidence>
<dbReference type="AlphaFoldDB" id="M1ZMZ9"/>
<gene>
    <name evidence="2" type="ORF">CFSAN001627_25266</name>
</gene>
<proteinExistence type="predicted"/>
<dbReference type="EMBL" id="AMXI01001600">
    <property type="protein sequence ID" value="EKN37581.1"/>
    <property type="molecule type" value="Genomic_DNA"/>
</dbReference>
<evidence type="ECO:0000313" key="3">
    <source>
        <dbReference type="Proteomes" id="UP000011944"/>
    </source>
</evidence>
<feature type="transmembrane region" description="Helical" evidence="1">
    <location>
        <begin position="6"/>
        <end position="26"/>
    </location>
</feature>
<keyword evidence="1" id="KW-1133">Transmembrane helix</keyword>
<evidence type="ECO:0000313" key="2">
    <source>
        <dbReference type="EMBL" id="EKN37581.1"/>
    </source>
</evidence>
<dbReference type="Proteomes" id="UP000011944">
    <property type="component" value="Unassembled WGS sequence"/>
</dbReference>
<protein>
    <submittedName>
        <fullName evidence="2">Uncharacterized protein</fullName>
    </submittedName>
</protein>
<dbReference type="PATRIC" id="fig|1232189.3.peg.3950"/>
<sequence length="201" mass="24034">MLGGVLGSYLSSIVSIVGVFITIRYYKNKDKQDSIDREHIIIEQIKKEYEIKYRLEYIENLNELDKEITRYKDVWEIISEAFLKQDFRSMFDMNEQLNSIIKNMYYINNAMKINYKNKLNIFDEEGYNLNIEYEVDNIVTIFDIFSGVNCGEDFNDIIIWLFQEEIPYRKLPYKHVGDFIIWANKIIEDINSAINKQKSKL</sequence>
<keyword evidence="1" id="KW-0472">Membrane</keyword>
<accession>M1ZMZ9</accession>
<comment type="caution">
    <text evidence="2">The sequence shown here is derived from an EMBL/GenBank/DDBJ whole genome shotgun (WGS) entry which is preliminary data.</text>
</comment>
<reference evidence="2 3" key="1">
    <citation type="submission" date="2012-10" db="EMBL/GenBank/DDBJ databases">
        <authorList>
            <person name="Strain E.A."/>
            <person name="Brown E."/>
            <person name="Allard M.W."/>
            <person name="Gonzalez-Escalona N."/>
            <person name="Timme R."/>
        </authorList>
    </citation>
    <scope>NUCLEOTIDE SEQUENCE [LARGE SCALE GENOMIC DNA]</scope>
    <source>
        <strain evidence="2 3">CFSAN001627</strain>
    </source>
</reference>
<organism evidence="2 3">
    <name type="scientific">Clostridium botulinum CFSAN001627</name>
    <dbReference type="NCBI Taxonomy" id="1232189"/>
    <lineage>
        <taxon>Bacteria</taxon>
        <taxon>Bacillati</taxon>
        <taxon>Bacillota</taxon>
        <taxon>Clostridia</taxon>
        <taxon>Eubacteriales</taxon>
        <taxon>Clostridiaceae</taxon>
        <taxon>Clostridium</taxon>
    </lineage>
</organism>
<name>M1ZMZ9_CLOBO</name>